<accession>V8C9M8</accession>
<name>V8C9M8_9HELI</name>
<organism evidence="2 3">
    <name type="scientific">Helicobacter macacae MIT 99-5501</name>
    <dbReference type="NCBI Taxonomy" id="1357400"/>
    <lineage>
        <taxon>Bacteria</taxon>
        <taxon>Pseudomonadati</taxon>
        <taxon>Campylobacterota</taxon>
        <taxon>Epsilonproteobacteria</taxon>
        <taxon>Campylobacterales</taxon>
        <taxon>Helicobacteraceae</taxon>
        <taxon>Helicobacter</taxon>
    </lineage>
</organism>
<dbReference type="EMBL" id="AZJI01000004">
    <property type="protein sequence ID" value="ETD24113.1"/>
    <property type="molecule type" value="Genomic_DNA"/>
</dbReference>
<feature type="signal peptide" evidence="1">
    <location>
        <begin position="1"/>
        <end position="21"/>
    </location>
</feature>
<dbReference type="OrthoDB" id="5323396at2"/>
<dbReference type="PATRIC" id="fig|1357400.3.peg.1189"/>
<keyword evidence="1" id="KW-0732">Signal</keyword>
<proteinExistence type="predicted"/>
<sequence>MKNIFFAIFLASFCAVDFATAKQTTKQTQLRKKPQPNTTATPQNMQAFIVHCERCIIHISFDEVEIARLKREFGEIGFYEVVDDINYHNAKLWDYARANGIEIEHIEPSEYGFVAFADMTLNTSENKRTHWMYLKDRFPQKIEYLSNPREEINEYFSLSMQKSSQK</sequence>
<dbReference type="HOGENOM" id="CLU_1600434_0_0_7"/>
<comment type="caution">
    <text evidence="2">The sequence shown here is derived from an EMBL/GenBank/DDBJ whole genome shotgun (WGS) entry which is preliminary data.</text>
</comment>
<feature type="chain" id="PRO_5004768752" description="Thioredoxin-like fold domain-containing protein" evidence="1">
    <location>
        <begin position="22"/>
        <end position="166"/>
    </location>
</feature>
<keyword evidence="3" id="KW-1185">Reference proteome</keyword>
<evidence type="ECO:0008006" key="4">
    <source>
        <dbReference type="Google" id="ProtNLM"/>
    </source>
</evidence>
<gene>
    <name evidence="2" type="ORF">HMPREF2086_00860</name>
</gene>
<protein>
    <recommendedName>
        <fullName evidence="4">Thioredoxin-like fold domain-containing protein</fullName>
    </recommendedName>
</protein>
<reference evidence="2 3" key="1">
    <citation type="journal article" date="2014" name="Genome Announc.">
        <title>Draft genome sequences of six enterohepatic helicobacter species isolated from humans and one from rhesus macaques.</title>
        <authorList>
            <person name="Shen Z."/>
            <person name="Sheh A."/>
            <person name="Young S.K."/>
            <person name="Abouelliel A."/>
            <person name="Ward D.V."/>
            <person name="Earl A.M."/>
            <person name="Fox J.G."/>
        </authorList>
    </citation>
    <scope>NUCLEOTIDE SEQUENCE [LARGE SCALE GENOMIC DNA]</scope>
    <source>
        <strain evidence="2 3">MIT 99-5501</strain>
    </source>
</reference>
<dbReference type="Proteomes" id="UP000018731">
    <property type="component" value="Unassembled WGS sequence"/>
</dbReference>
<dbReference type="RefSeq" id="WP_023927584.1">
    <property type="nucleotide sequence ID" value="NZ_KI669454.1"/>
</dbReference>
<evidence type="ECO:0000313" key="3">
    <source>
        <dbReference type="Proteomes" id="UP000018731"/>
    </source>
</evidence>
<dbReference type="AlphaFoldDB" id="V8C9M8"/>
<evidence type="ECO:0000313" key="2">
    <source>
        <dbReference type="EMBL" id="ETD24113.1"/>
    </source>
</evidence>
<evidence type="ECO:0000256" key="1">
    <source>
        <dbReference type="SAM" id="SignalP"/>
    </source>
</evidence>